<dbReference type="AlphaFoldDB" id="H5TD98"/>
<dbReference type="Proteomes" id="UP000053586">
    <property type="component" value="Unassembled WGS sequence"/>
</dbReference>
<accession>H5TD98</accession>
<dbReference type="EMBL" id="BAET01000026">
    <property type="protein sequence ID" value="GAB56275.1"/>
    <property type="molecule type" value="Genomic_DNA"/>
</dbReference>
<dbReference type="STRING" id="56804.BAE46_10915"/>
<proteinExistence type="predicted"/>
<reference evidence="1 2" key="2">
    <citation type="journal article" date="2017" name="Antonie Van Leeuwenhoek">
        <title>Rhizobium rhizosphaerae sp. nov., a novel species isolated from rice rhizosphere.</title>
        <authorList>
            <person name="Zhao J.J."/>
            <person name="Zhang J."/>
            <person name="Zhang R.J."/>
            <person name="Zhang C.W."/>
            <person name="Yin H.Q."/>
            <person name="Zhang X.X."/>
        </authorList>
    </citation>
    <scope>NUCLEOTIDE SEQUENCE [LARGE SCALE GENOMIC DNA]</scope>
    <source>
        <strain evidence="1 2">ACAM 611</strain>
    </source>
</reference>
<evidence type="ECO:0000313" key="1">
    <source>
        <dbReference type="EMBL" id="GAB56275.1"/>
    </source>
</evidence>
<dbReference type="RefSeq" id="WP_006006255.1">
    <property type="nucleotide sequence ID" value="NZ_BAET01000026.1"/>
</dbReference>
<name>H5TD98_9ALTE</name>
<keyword evidence="2" id="KW-1185">Reference proteome</keyword>
<dbReference type="eggNOG" id="COG3311">
    <property type="taxonomic scope" value="Bacteria"/>
</dbReference>
<protein>
    <submittedName>
        <fullName evidence="1">Phage transcriptional regulator, AlpA</fullName>
    </submittedName>
</protein>
<evidence type="ECO:0000313" key="2">
    <source>
        <dbReference type="Proteomes" id="UP000053586"/>
    </source>
</evidence>
<dbReference type="Pfam" id="PF05930">
    <property type="entry name" value="Phage_AlpA"/>
    <property type="match status" value="1"/>
</dbReference>
<dbReference type="OrthoDB" id="8455288at2"/>
<comment type="caution">
    <text evidence="1">The sequence shown here is derived from an EMBL/GenBank/DDBJ whole genome shotgun (WGS) entry which is preliminary data.</text>
</comment>
<organism evidence="1 2">
    <name type="scientific">Glaciecola punicea ACAM 611</name>
    <dbReference type="NCBI Taxonomy" id="1121923"/>
    <lineage>
        <taxon>Bacteria</taxon>
        <taxon>Pseudomonadati</taxon>
        <taxon>Pseudomonadota</taxon>
        <taxon>Gammaproteobacteria</taxon>
        <taxon>Alteromonadales</taxon>
        <taxon>Alteromonadaceae</taxon>
        <taxon>Glaciecola</taxon>
    </lineage>
</organism>
<gene>
    <name evidence="1" type="ORF">GPUN_2160</name>
</gene>
<sequence length="95" mass="10357">MSAIRILRKTEVIKVTGLSNTTIFERARNGAFPPVISLGGRAVGYIAHEVNALLLAYSANYTDEEIKQLIKLMLEQRKQNASAFMTSLTSNDGGA</sequence>
<dbReference type="InterPro" id="IPR010260">
    <property type="entry name" value="AlpA"/>
</dbReference>
<dbReference type="Gene3D" id="1.10.238.160">
    <property type="match status" value="1"/>
</dbReference>
<reference evidence="1 2" key="1">
    <citation type="journal article" date="2012" name="J. Bacteriol.">
        <title>Genome sequence of proteorhodopsin-containing sea ice bacterium Glaciecola punicea ACAM 611T.</title>
        <authorList>
            <person name="Qin Q.-L."/>
            <person name="Xie B.-B."/>
            <person name="Shu Y.-L."/>
            <person name="Rong J.-C."/>
            <person name="Zhao D.-L."/>
            <person name="Zhang X.-Y."/>
            <person name="Chen X.-L."/>
            <person name="Zhou B.-C."/>
            <person name="Zhanga Y.-Z."/>
        </authorList>
    </citation>
    <scope>NUCLEOTIDE SEQUENCE [LARGE SCALE GENOMIC DNA]</scope>
    <source>
        <strain evidence="1 2">ACAM 611</strain>
    </source>
</reference>